<dbReference type="InterPro" id="IPR015421">
    <property type="entry name" value="PyrdxlP-dep_Trfase_major"/>
</dbReference>
<dbReference type="PIRSF" id="PIRSF001386">
    <property type="entry name" value="Trpase"/>
    <property type="match status" value="1"/>
</dbReference>
<accession>A0A9P9D4N9</accession>
<dbReference type="EMBL" id="JAGMUV010000034">
    <property type="protein sequence ID" value="KAH7113535.1"/>
    <property type="molecule type" value="Genomic_DNA"/>
</dbReference>
<evidence type="ECO:0000256" key="1">
    <source>
        <dbReference type="ARBA" id="ARBA00001933"/>
    </source>
</evidence>
<keyword evidence="6" id="KW-0808">Transferase</keyword>
<dbReference type="InterPro" id="IPR011166">
    <property type="entry name" value="Beta-eliminating_lyase"/>
</dbReference>
<dbReference type="SUPFAM" id="SSF53383">
    <property type="entry name" value="PLP-dependent transferases"/>
    <property type="match status" value="1"/>
</dbReference>
<organism evidence="6 7">
    <name type="scientific">Dactylonectria macrodidyma</name>
    <dbReference type="NCBI Taxonomy" id="307937"/>
    <lineage>
        <taxon>Eukaryota</taxon>
        <taxon>Fungi</taxon>
        <taxon>Dikarya</taxon>
        <taxon>Ascomycota</taxon>
        <taxon>Pezizomycotina</taxon>
        <taxon>Sordariomycetes</taxon>
        <taxon>Hypocreomycetidae</taxon>
        <taxon>Hypocreales</taxon>
        <taxon>Nectriaceae</taxon>
        <taxon>Dactylonectria</taxon>
    </lineage>
</organism>
<dbReference type="InterPro" id="IPR015424">
    <property type="entry name" value="PyrdxlP-dep_Trfase"/>
</dbReference>
<dbReference type="Proteomes" id="UP000738349">
    <property type="component" value="Unassembled WGS sequence"/>
</dbReference>
<dbReference type="GO" id="GO:0016740">
    <property type="term" value="F:transferase activity"/>
    <property type="evidence" value="ECO:0007669"/>
    <property type="project" value="UniProtKB-KW"/>
</dbReference>
<dbReference type="InterPro" id="IPR015422">
    <property type="entry name" value="PyrdxlP-dep_Trfase_small"/>
</dbReference>
<proteinExistence type="inferred from homology"/>
<keyword evidence="3" id="KW-0663">Pyridoxal phosphate</keyword>
<dbReference type="OrthoDB" id="19261at2759"/>
<evidence type="ECO:0000256" key="3">
    <source>
        <dbReference type="ARBA" id="ARBA00022898"/>
    </source>
</evidence>
<keyword evidence="7" id="KW-1185">Reference proteome</keyword>
<dbReference type="InterPro" id="IPR001597">
    <property type="entry name" value="ArAA_b-elim_lyase/Thr_aldolase"/>
</dbReference>
<dbReference type="Pfam" id="PF01212">
    <property type="entry name" value="Beta_elim_lyase"/>
    <property type="match status" value="1"/>
</dbReference>
<name>A0A9P9D4N9_9HYPO</name>
<comment type="similarity">
    <text evidence="2">Belongs to the beta-eliminating lyase family.</text>
</comment>
<reference evidence="6" key="1">
    <citation type="journal article" date="2021" name="Nat. Commun.">
        <title>Genetic determinants of endophytism in the Arabidopsis root mycobiome.</title>
        <authorList>
            <person name="Mesny F."/>
            <person name="Miyauchi S."/>
            <person name="Thiergart T."/>
            <person name="Pickel B."/>
            <person name="Atanasova L."/>
            <person name="Karlsson M."/>
            <person name="Huettel B."/>
            <person name="Barry K.W."/>
            <person name="Haridas S."/>
            <person name="Chen C."/>
            <person name="Bauer D."/>
            <person name="Andreopoulos W."/>
            <person name="Pangilinan J."/>
            <person name="LaButti K."/>
            <person name="Riley R."/>
            <person name="Lipzen A."/>
            <person name="Clum A."/>
            <person name="Drula E."/>
            <person name="Henrissat B."/>
            <person name="Kohler A."/>
            <person name="Grigoriev I.V."/>
            <person name="Martin F.M."/>
            <person name="Hacquard S."/>
        </authorList>
    </citation>
    <scope>NUCLEOTIDE SEQUENCE</scope>
    <source>
        <strain evidence="6">MPI-CAGE-AT-0147</strain>
    </source>
</reference>
<dbReference type="Gene3D" id="3.90.1150.10">
    <property type="entry name" value="Aspartate Aminotransferase, domain 1"/>
    <property type="match status" value="1"/>
</dbReference>
<evidence type="ECO:0000313" key="7">
    <source>
        <dbReference type="Proteomes" id="UP000738349"/>
    </source>
</evidence>
<dbReference type="Gene3D" id="3.40.640.10">
    <property type="entry name" value="Type I PLP-dependent aspartate aminotransferase-like (Major domain)"/>
    <property type="match status" value="1"/>
</dbReference>
<dbReference type="GO" id="GO:0016830">
    <property type="term" value="F:carbon-carbon lyase activity"/>
    <property type="evidence" value="ECO:0007669"/>
    <property type="project" value="InterPro"/>
</dbReference>
<dbReference type="PROSITE" id="PS00853">
    <property type="entry name" value="BETA_ELIM_LYASE"/>
    <property type="match status" value="1"/>
</dbReference>
<dbReference type="PANTHER" id="PTHR32325:SF4">
    <property type="entry name" value="TRYPTOPHANASE"/>
    <property type="match status" value="1"/>
</dbReference>
<protein>
    <submittedName>
        <fullName evidence="6">Pyridoxal phosphate-dependent transferase</fullName>
    </submittedName>
</protein>
<dbReference type="InterPro" id="IPR018176">
    <property type="entry name" value="Tryptophanase_CS"/>
</dbReference>
<feature type="domain" description="Aromatic amino acid beta-eliminating lyase/threonine aldolase" evidence="5">
    <location>
        <begin position="49"/>
        <end position="424"/>
    </location>
</feature>
<comment type="caution">
    <text evidence="6">The sequence shown here is derived from an EMBL/GenBank/DDBJ whole genome shotgun (WGS) entry which is preliminary data.</text>
</comment>
<evidence type="ECO:0000256" key="2">
    <source>
        <dbReference type="ARBA" id="ARBA00009721"/>
    </source>
</evidence>
<dbReference type="NCBIfam" id="NF009709">
    <property type="entry name" value="PRK13238.1"/>
    <property type="match status" value="1"/>
</dbReference>
<keyword evidence="4" id="KW-0456">Lyase</keyword>
<evidence type="ECO:0000259" key="5">
    <source>
        <dbReference type="Pfam" id="PF01212"/>
    </source>
</evidence>
<comment type="cofactor">
    <cofactor evidence="1">
        <name>pyridoxal 5'-phosphate</name>
        <dbReference type="ChEBI" id="CHEBI:597326"/>
    </cofactor>
</comment>
<evidence type="ECO:0000313" key="6">
    <source>
        <dbReference type="EMBL" id="KAH7113535.1"/>
    </source>
</evidence>
<dbReference type="GO" id="GO:0009072">
    <property type="term" value="P:aromatic amino acid metabolic process"/>
    <property type="evidence" value="ECO:0007669"/>
    <property type="project" value="InterPro"/>
</dbReference>
<evidence type="ECO:0000256" key="4">
    <source>
        <dbReference type="ARBA" id="ARBA00023239"/>
    </source>
</evidence>
<sequence length="468" mass="52900">MSTDGLLPAAWRIKMVEKIHRSTRDQREKWIQNANYNLFNLRSYQVFIDLLTDSGTGSMSDHQWAALLTGDETYAGSSSFTRLHDKVKTLFGFDKVLPVHQGRAAEHALFAVLVKEGDVVPGNSHFDTTRAHIEYRKAKAVDCPMDDAFCVKSCDKFKGNVNIKKLRSVLDTNRGRVPLILVTITCNKSGGQPVSIDNMRQIKDLANRDRIPVIFDSARFAENAWFIQKREPGYHNKSIQEIVREMYKYADGMMMSGKKDGLVNIGGILAMRSTEWFKKASDYVFLFEGFTQYGGLAGRDMDALAVGLSEVTDLDYLDSRIGQVRRFGETLLDADIPVQQPIGGHCIAIDACAFLPLVPRGEYVAQTLAVDLYLEAGVRGVEIGTILDGRDPSTGKNRHPQAEFMRLAIPRRVYMNEHLDLVANALIRIYRRRNAITRGFRISEEAKTLRHFTIRLERLARKEIRYSG</sequence>
<dbReference type="AlphaFoldDB" id="A0A9P9D4N9"/>
<gene>
    <name evidence="6" type="ORF">EDB81DRAFT_848670</name>
</gene>
<dbReference type="PANTHER" id="PTHR32325">
    <property type="entry name" value="BETA-ELIMINATING LYASE-LIKE PROTEIN-RELATED"/>
    <property type="match status" value="1"/>
</dbReference>